<organism evidence="1 2">
    <name type="scientific">Phyllosticta citriasiana</name>
    <dbReference type="NCBI Taxonomy" id="595635"/>
    <lineage>
        <taxon>Eukaryota</taxon>
        <taxon>Fungi</taxon>
        <taxon>Dikarya</taxon>
        <taxon>Ascomycota</taxon>
        <taxon>Pezizomycotina</taxon>
        <taxon>Dothideomycetes</taxon>
        <taxon>Dothideomycetes incertae sedis</taxon>
        <taxon>Botryosphaeriales</taxon>
        <taxon>Phyllostictaceae</taxon>
        <taxon>Phyllosticta</taxon>
    </lineage>
</organism>
<dbReference type="Proteomes" id="UP001363622">
    <property type="component" value="Unassembled WGS sequence"/>
</dbReference>
<comment type="caution">
    <text evidence="1">The sequence shown here is derived from an EMBL/GenBank/DDBJ whole genome shotgun (WGS) entry which is preliminary data.</text>
</comment>
<reference evidence="1 2" key="1">
    <citation type="submission" date="2024-04" db="EMBL/GenBank/DDBJ databases">
        <title>Phyllosticta paracitricarpa is synonymous to the EU quarantine fungus P. citricarpa based on phylogenomic analyses.</title>
        <authorList>
            <consortium name="Lawrence Berkeley National Laboratory"/>
            <person name="Van Ingen-Buijs V.A."/>
            <person name="Van Westerhoven A.C."/>
            <person name="Haridas S."/>
            <person name="Skiadas P."/>
            <person name="Martin F."/>
            <person name="Groenewald J.Z."/>
            <person name="Crous P.W."/>
            <person name="Seidl M.F."/>
        </authorList>
    </citation>
    <scope>NUCLEOTIDE SEQUENCE [LARGE SCALE GENOMIC DNA]</scope>
    <source>
        <strain evidence="1 2">CBS 123371</strain>
    </source>
</reference>
<name>A0ABR1K7B1_9PEZI</name>
<evidence type="ECO:0000313" key="2">
    <source>
        <dbReference type="Proteomes" id="UP001363622"/>
    </source>
</evidence>
<accession>A0ABR1K7B1</accession>
<protein>
    <submittedName>
        <fullName evidence="1">Uncharacterized protein</fullName>
    </submittedName>
</protein>
<keyword evidence="2" id="KW-1185">Reference proteome</keyword>
<dbReference type="EMBL" id="JBBPHU010000025">
    <property type="protein sequence ID" value="KAK7508806.1"/>
    <property type="molecule type" value="Genomic_DNA"/>
</dbReference>
<sequence length="171" mass="18527">MTPGVEEGREPRHARMNVGEAYLTYLFIWTQVLLQTPPLPPVPWTGPTTVSYQRSARVLHSLRRVGRVVVLLSGPMTLLVVGVTRAKNNIHLTKSSNAITMRDSTRLLTQLESQGLGRMGCAVGEGGVGRSAILGAPSRLTYRIVRITIGRAPCLSPARLTSATSKAMLDP</sequence>
<evidence type="ECO:0000313" key="1">
    <source>
        <dbReference type="EMBL" id="KAK7508806.1"/>
    </source>
</evidence>
<gene>
    <name evidence="1" type="ORF">IWZ03DRAFT_391189</name>
</gene>
<proteinExistence type="predicted"/>